<evidence type="ECO:0000259" key="5">
    <source>
        <dbReference type="Pfam" id="PF16859"/>
    </source>
</evidence>
<organism evidence="6 7">
    <name type="scientific">Klenkia terrae</name>
    <dbReference type="NCBI Taxonomy" id="1052259"/>
    <lineage>
        <taxon>Bacteria</taxon>
        <taxon>Bacillati</taxon>
        <taxon>Actinomycetota</taxon>
        <taxon>Actinomycetes</taxon>
        <taxon>Geodermatophilales</taxon>
        <taxon>Geodermatophilaceae</taxon>
        <taxon>Klenkia</taxon>
    </lineage>
</organism>
<dbReference type="Gene3D" id="1.10.357.10">
    <property type="entry name" value="Tetracycline Repressor, domain 2"/>
    <property type="match status" value="1"/>
</dbReference>
<evidence type="ECO:0000256" key="2">
    <source>
        <dbReference type="ARBA" id="ARBA00023125"/>
    </source>
</evidence>
<dbReference type="PANTHER" id="PTHR30055:SF148">
    <property type="entry name" value="TETR-FAMILY TRANSCRIPTIONAL REGULATOR"/>
    <property type="match status" value="1"/>
</dbReference>
<dbReference type="InterPro" id="IPR001647">
    <property type="entry name" value="HTH_TetR"/>
</dbReference>
<proteinExistence type="predicted"/>
<sequence length="190" mass="20458">MAARSGRPLDGALTVTLLDCTLEILAQDGLGRITTDVVAARAQAGKSAIYRRWPSAQELVVDALRTCTLVPDVTDTGSLRGDLVALLDPWTHPLDRCERAASALLGHAGRGTVLDEVLERGVVQPLAAAVTRITDRHAARADVLTGVQVRLLVVVVQSMWWQRYTSNRPASTTAEVEQMVDLVLLPITTS</sequence>
<feature type="domain" description="HTH tetR-type" evidence="4">
    <location>
        <begin position="17"/>
        <end position="61"/>
    </location>
</feature>
<protein>
    <submittedName>
        <fullName evidence="6">TetR/AcrR family transcriptional regulator</fullName>
    </submittedName>
</protein>
<dbReference type="SUPFAM" id="SSF48498">
    <property type="entry name" value="Tetracyclin repressor-like, C-terminal domain"/>
    <property type="match status" value="1"/>
</dbReference>
<keyword evidence="1" id="KW-0805">Transcription regulation</keyword>
<reference evidence="6 7" key="1">
    <citation type="submission" date="2024-03" db="EMBL/GenBank/DDBJ databases">
        <title>Draft genome sequence of Klenkia terrae.</title>
        <authorList>
            <person name="Duangmal K."/>
            <person name="Chantavorakit T."/>
        </authorList>
    </citation>
    <scope>NUCLEOTIDE SEQUENCE [LARGE SCALE GENOMIC DNA]</scope>
    <source>
        <strain evidence="6 7">JCM 17786</strain>
    </source>
</reference>
<keyword evidence="7" id="KW-1185">Reference proteome</keyword>
<evidence type="ECO:0000313" key="6">
    <source>
        <dbReference type="EMBL" id="MEI4278371.1"/>
    </source>
</evidence>
<name>A0ABU8E6A9_9ACTN</name>
<dbReference type="Gene3D" id="1.10.10.60">
    <property type="entry name" value="Homeodomain-like"/>
    <property type="match status" value="1"/>
</dbReference>
<dbReference type="SUPFAM" id="SSF46689">
    <property type="entry name" value="Homeodomain-like"/>
    <property type="match status" value="1"/>
</dbReference>
<evidence type="ECO:0000256" key="3">
    <source>
        <dbReference type="ARBA" id="ARBA00023163"/>
    </source>
</evidence>
<feature type="domain" description="Tetracyclin repressor-like C-terminal" evidence="5">
    <location>
        <begin position="73"/>
        <end position="183"/>
    </location>
</feature>
<keyword evidence="3" id="KW-0804">Transcription</keyword>
<dbReference type="Pfam" id="PF16859">
    <property type="entry name" value="TetR_C_11"/>
    <property type="match status" value="1"/>
</dbReference>
<dbReference type="InterPro" id="IPR036271">
    <property type="entry name" value="Tet_transcr_reg_TetR-rel_C_sf"/>
</dbReference>
<evidence type="ECO:0000313" key="7">
    <source>
        <dbReference type="Proteomes" id="UP001373496"/>
    </source>
</evidence>
<dbReference type="RefSeq" id="WP_225234107.1">
    <property type="nucleotide sequence ID" value="NZ_JBAPLV010000006.1"/>
</dbReference>
<dbReference type="EMBL" id="JBAPLV010000006">
    <property type="protein sequence ID" value="MEI4278371.1"/>
    <property type="molecule type" value="Genomic_DNA"/>
</dbReference>
<evidence type="ECO:0000259" key="4">
    <source>
        <dbReference type="Pfam" id="PF00440"/>
    </source>
</evidence>
<dbReference type="PANTHER" id="PTHR30055">
    <property type="entry name" value="HTH-TYPE TRANSCRIPTIONAL REGULATOR RUTR"/>
    <property type="match status" value="1"/>
</dbReference>
<comment type="caution">
    <text evidence="6">The sequence shown here is derived from an EMBL/GenBank/DDBJ whole genome shotgun (WGS) entry which is preliminary data.</text>
</comment>
<dbReference type="Proteomes" id="UP001373496">
    <property type="component" value="Unassembled WGS sequence"/>
</dbReference>
<dbReference type="InterPro" id="IPR011075">
    <property type="entry name" value="TetR_C"/>
</dbReference>
<dbReference type="Pfam" id="PF00440">
    <property type="entry name" value="TetR_N"/>
    <property type="match status" value="1"/>
</dbReference>
<gene>
    <name evidence="6" type="ORF">UXQ13_07825</name>
</gene>
<evidence type="ECO:0000256" key="1">
    <source>
        <dbReference type="ARBA" id="ARBA00023015"/>
    </source>
</evidence>
<keyword evidence="2" id="KW-0238">DNA-binding</keyword>
<dbReference type="InterPro" id="IPR050109">
    <property type="entry name" value="HTH-type_TetR-like_transc_reg"/>
</dbReference>
<dbReference type="InterPro" id="IPR009057">
    <property type="entry name" value="Homeodomain-like_sf"/>
</dbReference>
<accession>A0ABU8E6A9</accession>